<protein>
    <submittedName>
        <fullName evidence="1">Uncharacterized protein</fullName>
    </submittedName>
</protein>
<name>A0A0S3UFW6_9CAUD</name>
<dbReference type="EMBL" id="LC102729">
    <property type="protein sequence ID" value="BAU16383.1"/>
    <property type="molecule type" value="Genomic_DNA"/>
</dbReference>
<reference evidence="1" key="1">
    <citation type="journal article" date="2016" name="Genome Announc.">
        <title>Complete Genome Sequences of Broad-Host-Range Pseudomonas aeruginosa Bacteriophages phiR18 and phiS12-1.</title>
        <authorList>
            <person name="Furusawa T."/>
            <person name="Iwano H."/>
            <person name="Higuchi H."/>
            <person name="Usui M."/>
            <person name="Maruyama F."/>
            <person name="Nakagawa I."/>
            <person name="Yokota H."/>
            <person name="Tamura Y."/>
        </authorList>
    </citation>
    <scope>NUCLEOTIDE SEQUENCE [LARGE SCALE GENOMIC DNA]</scope>
</reference>
<evidence type="ECO:0000313" key="1">
    <source>
        <dbReference type="EMBL" id="BAU16383.1"/>
    </source>
</evidence>
<keyword evidence="2" id="KW-1185">Reference proteome</keyword>
<organism evidence="1 2">
    <name type="scientific">Pseudomonas phage phiR18</name>
    <dbReference type="NCBI Taxonomy" id="1752027"/>
    <lineage>
        <taxon>Viruses</taxon>
        <taxon>Duplodnaviria</taxon>
        <taxon>Heunggongvirae</taxon>
        <taxon>Uroviricota</taxon>
        <taxon>Caudoviricetes</taxon>
        <taxon>Kochitakasuvirus</taxon>
        <taxon>Kochitakasuvirus R18</taxon>
    </lineage>
</organism>
<dbReference type="Proteomes" id="UP000221614">
    <property type="component" value="Segment"/>
</dbReference>
<dbReference type="KEGG" id="vg:40080249"/>
<dbReference type="GeneID" id="40080249"/>
<proteinExistence type="predicted"/>
<accession>A0A0S3UFW6</accession>
<sequence>MNPPKRYRPDTGFERRAWRPTNYLLDHPRLEWNPYTKQRPCRDFDSSQLILIQLFVVDHSREIIKRIMCAAQE</sequence>
<evidence type="ECO:0000313" key="2">
    <source>
        <dbReference type="Proteomes" id="UP000221614"/>
    </source>
</evidence>
<dbReference type="RefSeq" id="YP_009604355.1">
    <property type="nucleotide sequence ID" value="NC_041964.1"/>
</dbReference>